<name>A0ABV8V729_9GAMM</name>
<feature type="signal peptide" evidence="2">
    <location>
        <begin position="1"/>
        <end position="20"/>
    </location>
</feature>
<dbReference type="EMBL" id="JBHSCX010000013">
    <property type="protein sequence ID" value="MFC4362942.1"/>
    <property type="molecule type" value="Genomic_DNA"/>
</dbReference>
<dbReference type="Proteomes" id="UP001595840">
    <property type="component" value="Unassembled WGS sequence"/>
</dbReference>
<keyword evidence="4" id="KW-1185">Reference proteome</keyword>
<sequence length="236" mass="26966">MKYFLYFSLVMLLASCATMNKEECEVADWRAVGYQHGAKGQSATAFENYQKDCSKHQIKADFSAFKQGHQQGIDEYCIYERGMELGRAGANYNNQCPSSRYERFEDGYFAGLIRYCTYDKGYELGARGAAVNANCPHEDFRDFSAGYADGYVRFEMAQEIRELEESLHGIDHQMQLELDLIADSEALIVSDKSSASQRTQALEDIKLHRAALTDLERQHRKVEKQLARLQAQFNDN</sequence>
<accession>A0ABV8V729</accession>
<dbReference type="Pfam" id="PF10973">
    <property type="entry name" value="DUF2799"/>
    <property type="match status" value="1"/>
</dbReference>
<protein>
    <submittedName>
        <fullName evidence="3">DUF2799 domain-containing protein</fullName>
    </submittedName>
</protein>
<keyword evidence="2" id="KW-0732">Signal</keyword>
<keyword evidence="1" id="KW-0175">Coiled coil</keyword>
<dbReference type="InterPro" id="IPR021242">
    <property type="entry name" value="DUF2799"/>
</dbReference>
<gene>
    <name evidence="3" type="ORF">ACFOX3_11565</name>
</gene>
<organism evidence="3 4">
    <name type="scientific">Simiduia curdlanivorans</name>
    <dbReference type="NCBI Taxonomy" id="1492769"/>
    <lineage>
        <taxon>Bacteria</taxon>
        <taxon>Pseudomonadati</taxon>
        <taxon>Pseudomonadota</taxon>
        <taxon>Gammaproteobacteria</taxon>
        <taxon>Cellvibrionales</taxon>
        <taxon>Cellvibrionaceae</taxon>
        <taxon>Simiduia</taxon>
    </lineage>
</organism>
<evidence type="ECO:0000313" key="3">
    <source>
        <dbReference type="EMBL" id="MFC4362942.1"/>
    </source>
</evidence>
<dbReference type="PROSITE" id="PS51257">
    <property type="entry name" value="PROKAR_LIPOPROTEIN"/>
    <property type="match status" value="1"/>
</dbReference>
<reference evidence="4" key="1">
    <citation type="journal article" date="2019" name="Int. J. Syst. Evol. Microbiol.">
        <title>The Global Catalogue of Microorganisms (GCM) 10K type strain sequencing project: providing services to taxonomists for standard genome sequencing and annotation.</title>
        <authorList>
            <consortium name="The Broad Institute Genomics Platform"/>
            <consortium name="The Broad Institute Genome Sequencing Center for Infectious Disease"/>
            <person name="Wu L."/>
            <person name="Ma J."/>
        </authorList>
    </citation>
    <scope>NUCLEOTIDE SEQUENCE [LARGE SCALE GENOMIC DNA]</scope>
    <source>
        <strain evidence="4">CECT 8570</strain>
    </source>
</reference>
<dbReference type="RefSeq" id="WP_290264921.1">
    <property type="nucleotide sequence ID" value="NZ_JAUFQG010000006.1"/>
</dbReference>
<evidence type="ECO:0000313" key="4">
    <source>
        <dbReference type="Proteomes" id="UP001595840"/>
    </source>
</evidence>
<comment type="caution">
    <text evidence="3">The sequence shown here is derived from an EMBL/GenBank/DDBJ whole genome shotgun (WGS) entry which is preliminary data.</text>
</comment>
<evidence type="ECO:0000256" key="2">
    <source>
        <dbReference type="SAM" id="SignalP"/>
    </source>
</evidence>
<evidence type="ECO:0000256" key="1">
    <source>
        <dbReference type="SAM" id="Coils"/>
    </source>
</evidence>
<feature type="coiled-coil region" evidence="1">
    <location>
        <begin position="198"/>
        <end position="232"/>
    </location>
</feature>
<proteinExistence type="predicted"/>
<feature type="chain" id="PRO_5047421110" evidence="2">
    <location>
        <begin position="21"/>
        <end position="236"/>
    </location>
</feature>